<dbReference type="Pfam" id="PF02045">
    <property type="entry name" value="CBFB_NFYA"/>
    <property type="match status" value="1"/>
</dbReference>
<name>A0A0B1T0U8_OESDE</name>
<dbReference type="Proteomes" id="UP000053660">
    <property type="component" value="Unassembled WGS sequence"/>
</dbReference>
<sequence>MQFVTLTDSNSFVTVQSNASSSTSTTSPSVVYASNMVSASASCSKPTVSHNSTAMLQIADDVSSTIFCKLLSREWEEISNEATYMVVSAPVAKEEEPLYVNARQYHRILKRRAARQKLEAEGRLPKKRQVGVCHEFSGQDSIVLRLQKYLHESRHQHALARIRGEGGKFDKGDYCLCLVNHILAHKLDQCKCRDSCCWCIVI</sequence>
<dbReference type="Gene3D" id="6.10.250.2430">
    <property type="match status" value="1"/>
</dbReference>
<dbReference type="PROSITE" id="PS51152">
    <property type="entry name" value="NFYA_HAP2_2"/>
    <property type="match status" value="1"/>
</dbReference>
<comment type="similarity">
    <text evidence="6">Belongs to the NFYA/HAP2 subunit family.</text>
</comment>
<evidence type="ECO:0000256" key="5">
    <source>
        <dbReference type="ARBA" id="ARBA00023242"/>
    </source>
</evidence>
<keyword evidence="4 6" id="KW-0804">Transcription</keyword>
<gene>
    <name evidence="7" type="ORF">OESDEN_11135</name>
</gene>
<accession>A0A0B1T0U8</accession>
<comment type="subunit">
    <text evidence="6">Heterotrimer.</text>
</comment>
<evidence type="ECO:0000313" key="8">
    <source>
        <dbReference type="Proteomes" id="UP000053660"/>
    </source>
</evidence>
<dbReference type="PANTHER" id="PTHR12632">
    <property type="entry name" value="TRANSCRIPTION FACTOR NF-Y ALPHA-RELATED"/>
    <property type="match status" value="1"/>
</dbReference>
<dbReference type="GO" id="GO:0005634">
    <property type="term" value="C:nucleus"/>
    <property type="evidence" value="ECO:0007669"/>
    <property type="project" value="UniProtKB-SubCell"/>
</dbReference>
<comment type="function">
    <text evidence="6">Component of the sequence-specific heterotrimeric transcription factor (NF-Y) which specifically recognizes a 5'-CCAAT-3' box motif found in the promoters of its target genes.</text>
</comment>
<evidence type="ECO:0000256" key="6">
    <source>
        <dbReference type="RuleBase" id="RU367155"/>
    </source>
</evidence>
<reference evidence="7 8" key="1">
    <citation type="submission" date="2014-03" db="EMBL/GenBank/DDBJ databases">
        <title>Draft genome of the hookworm Oesophagostomum dentatum.</title>
        <authorList>
            <person name="Mitreva M."/>
        </authorList>
    </citation>
    <scope>NUCLEOTIDE SEQUENCE [LARGE SCALE GENOMIC DNA]</scope>
    <source>
        <strain evidence="7 8">OD-Hann</strain>
    </source>
</reference>
<organism evidence="7 8">
    <name type="scientific">Oesophagostomum dentatum</name>
    <name type="common">Nodular worm</name>
    <dbReference type="NCBI Taxonomy" id="61180"/>
    <lineage>
        <taxon>Eukaryota</taxon>
        <taxon>Metazoa</taxon>
        <taxon>Ecdysozoa</taxon>
        <taxon>Nematoda</taxon>
        <taxon>Chromadorea</taxon>
        <taxon>Rhabditida</taxon>
        <taxon>Rhabditina</taxon>
        <taxon>Rhabditomorpha</taxon>
        <taxon>Strongyloidea</taxon>
        <taxon>Strongylidae</taxon>
        <taxon>Oesophagostomum</taxon>
    </lineage>
</organism>
<keyword evidence="8" id="KW-1185">Reference proteome</keyword>
<dbReference type="OrthoDB" id="1097733at2759"/>
<evidence type="ECO:0000256" key="4">
    <source>
        <dbReference type="ARBA" id="ARBA00023163"/>
    </source>
</evidence>
<dbReference type="GO" id="GO:0003677">
    <property type="term" value="F:DNA binding"/>
    <property type="evidence" value="ECO:0007669"/>
    <property type="project" value="UniProtKB-KW"/>
</dbReference>
<dbReference type="SMART" id="SM00521">
    <property type="entry name" value="CBF"/>
    <property type="match status" value="1"/>
</dbReference>
<keyword evidence="5 6" id="KW-0539">Nucleus</keyword>
<dbReference type="EMBL" id="KN554808">
    <property type="protein sequence ID" value="KHJ89055.1"/>
    <property type="molecule type" value="Genomic_DNA"/>
</dbReference>
<proteinExistence type="inferred from homology"/>
<comment type="subcellular location">
    <subcellularLocation>
        <location evidence="1 6">Nucleus</location>
    </subcellularLocation>
</comment>
<evidence type="ECO:0000256" key="3">
    <source>
        <dbReference type="ARBA" id="ARBA00023125"/>
    </source>
</evidence>
<dbReference type="InterPro" id="IPR001289">
    <property type="entry name" value="NFYA"/>
</dbReference>
<keyword evidence="2 6" id="KW-0805">Transcription regulation</keyword>
<dbReference type="GO" id="GO:0003700">
    <property type="term" value="F:DNA-binding transcription factor activity"/>
    <property type="evidence" value="ECO:0007669"/>
    <property type="project" value="UniProtKB-UniRule"/>
</dbReference>
<protein>
    <recommendedName>
        <fullName evidence="6">Nuclear transcription factor Y subunit</fullName>
    </recommendedName>
</protein>
<evidence type="ECO:0000256" key="2">
    <source>
        <dbReference type="ARBA" id="ARBA00023015"/>
    </source>
</evidence>
<evidence type="ECO:0000256" key="1">
    <source>
        <dbReference type="ARBA" id="ARBA00004123"/>
    </source>
</evidence>
<evidence type="ECO:0000313" key="7">
    <source>
        <dbReference type="EMBL" id="KHJ89055.1"/>
    </source>
</evidence>
<dbReference type="AlphaFoldDB" id="A0A0B1T0U8"/>
<keyword evidence="3 6" id="KW-0238">DNA-binding</keyword>